<proteinExistence type="predicted"/>
<dbReference type="Proteomes" id="UP000064967">
    <property type="component" value="Chromosome"/>
</dbReference>
<accession>A0A0K1QF92</accession>
<evidence type="ECO:0000313" key="1">
    <source>
        <dbReference type="EMBL" id="AKV04105.1"/>
    </source>
</evidence>
<reference evidence="1 2" key="1">
    <citation type="submission" date="2015-08" db="EMBL/GenBank/DDBJ databases">
        <authorList>
            <person name="Babu N.S."/>
            <person name="Beckwith C.J."/>
            <person name="Beseler K.G."/>
            <person name="Brison A."/>
            <person name="Carone J.V."/>
            <person name="Caskin T.P."/>
            <person name="Diamond M."/>
            <person name="Durham M.E."/>
            <person name="Foxe J.M."/>
            <person name="Go M."/>
            <person name="Henderson B.A."/>
            <person name="Jones I.B."/>
            <person name="McGettigan J.A."/>
            <person name="Micheletti S.J."/>
            <person name="Nasrallah M.E."/>
            <person name="Ortiz D."/>
            <person name="Piller C.R."/>
            <person name="Privatt S.R."/>
            <person name="Schneider S.L."/>
            <person name="Sharp S."/>
            <person name="Smith T.C."/>
            <person name="Stanton J.D."/>
            <person name="Ullery H.E."/>
            <person name="Wilson R.J."/>
            <person name="Serrano M.G."/>
            <person name="Buck G."/>
            <person name="Lee V."/>
            <person name="Wang Y."/>
            <person name="Carvalho R."/>
            <person name="Voegtly L."/>
            <person name="Shi R."/>
            <person name="Duckworth R."/>
            <person name="Johnson A."/>
            <person name="Loviza R."/>
            <person name="Walstead R."/>
            <person name="Shah Z."/>
            <person name="Kiflezghi M."/>
            <person name="Wade K."/>
            <person name="Ball S.L."/>
            <person name="Bradley K.W."/>
            <person name="Asai D.J."/>
            <person name="Bowman C.A."/>
            <person name="Russell D.A."/>
            <person name="Pope W.H."/>
            <person name="Jacobs-Sera D."/>
            <person name="Hendrix R.W."/>
            <person name="Hatfull G.F."/>
        </authorList>
    </citation>
    <scope>NUCLEOTIDE SEQUENCE [LARGE SCALE GENOMIC DNA]</scope>
    <source>
        <strain evidence="1 2">DSM 27648</strain>
    </source>
</reference>
<dbReference type="EMBL" id="CP012333">
    <property type="protein sequence ID" value="AKV04105.1"/>
    <property type="molecule type" value="Genomic_DNA"/>
</dbReference>
<organism evidence="1 2">
    <name type="scientific">Labilithrix luteola</name>
    <dbReference type="NCBI Taxonomy" id="1391654"/>
    <lineage>
        <taxon>Bacteria</taxon>
        <taxon>Pseudomonadati</taxon>
        <taxon>Myxococcota</taxon>
        <taxon>Polyangia</taxon>
        <taxon>Polyangiales</taxon>
        <taxon>Labilitrichaceae</taxon>
        <taxon>Labilithrix</taxon>
    </lineage>
</organism>
<sequence length="552" mass="58828">MLLRSPAGRLLASFQALLALVATVIVLALAPGCSADDDEEAVSLSSDELVNCAGDNVVYRVASSARLWDKPSGEALANNHSTGTLMQGARVVRTNQTVDATVGGMWLYVKPVDASATAKAGWVEARLLELVTPAAGTCRDGRDPSQNLSAVERDNVSRDRQGPVWVDATMQCIVNLGQGVVAEGADLVDGMRALIKSLPAIGKAAGSMMVGMLERQRDTILAMLGNEAAIASVRNQAIEDARRLRAALASIAHAITVIREYLEKEYLYFQQLDAPHKTGYVCKLVGRVAFEVVLQLATSGTIAAVRAGTEASGLTASVLEKLAGANKAFARFADIPERVGEAGLVYTRQEAYAESFVSKLEALRVAPDTTSKKQLLRWFSGEGNPLFDLDRVGEGNCAYAAISTIFSIGSGHPTCPLAYVSDELTAKLGVPSDGSLEAILDELEKVSRVERRAKPYVVDPDFVPMADLKATLGQLGEGRLALLASTSEIGGHATVVTRLDGVLTVINNQGWDNHAGASLLLDVDAWDALWRTQLQTENVGYSAIITDFYLPK</sequence>
<dbReference type="RefSeq" id="WP_146654764.1">
    <property type="nucleotide sequence ID" value="NZ_CP012333.1"/>
</dbReference>
<name>A0A0K1QF92_9BACT</name>
<keyword evidence="2" id="KW-1185">Reference proteome</keyword>
<protein>
    <submittedName>
        <fullName evidence="1">Uncharacterized protein</fullName>
    </submittedName>
</protein>
<gene>
    <name evidence="1" type="ORF">AKJ09_10768</name>
</gene>
<dbReference type="AlphaFoldDB" id="A0A0K1QF92"/>
<evidence type="ECO:0000313" key="2">
    <source>
        <dbReference type="Proteomes" id="UP000064967"/>
    </source>
</evidence>
<dbReference type="KEGG" id="llu:AKJ09_10768"/>